<dbReference type="OrthoDB" id="7204346at2"/>
<organism evidence="1 2">
    <name type="scientific">Tsuneonella aeria</name>
    <dbReference type="NCBI Taxonomy" id="1837929"/>
    <lineage>
        <taxon>Bacteria</taxon>
        <taxon>Pseudomonadati</taxon>
        <taxon>Pseudomonadota</taxon>
        <taxon>Alphaproteobacteria</taxon>
        <taxon>Sphingomonadales</taxon>
        <taxon>Erythrobacteraceae</taxon>
        <taxon>Tsuneonella</taxon>
    </lineage>
</organism>
<sequence length="128" mass="14128">MNIVLDDPSLRATLDEINEPELRELLSRLADRAKAVGLWQVTCIALVEPGDSAEALGDLLGFDPIVGPLGDPDGEFLAWWDRLEYHRTEAVFELLHTIGTEFAYILLVKNSGPDRSGLVALCRKHCAT</sequence>
<protein>
    <submittedName>
        <fullName evidence="1">Uncharacterized protein</fullName>
    </submittedName>
</protein>
<comment type="caution">
    <text evidence="1">The sequence shown here is derived from an EMBL/GenBank/DDBJ whole genome shotgun (WGS) entry which is preliminary data.</text>
</comment>
<dbReference type="EMBL" id="WTZA01000001">
    <property type="protein sequence ID" value="MXO74782.1"/>
    <property type="molecule type" value="Genomic_DNA"/>
</dbReference>
<reference evidence="1 2" key="1">
    <citation type="submission" date="2019-12" db="EMBL/GenBank/DDBJ databases">
        <title>Genomic-based taxomic classification of the family Erythrobacteraceae.</title>
        <authorList>
            <person name="Xu L."/>
        </authorList>
    </citation>
    <scope>NUCLEOTIDE SEQUENCE [LARGE SCALE GENOMIC DNA]</scope>
    <source>
        <strain evidence="1 2">100921-2</strain>
    </source>
</reference>
<name>A0A6I4TC07_9SPHN</name>
<proteinExistence type="predicted"/>
<dbReference type="Proteomes" id="UP000439522">
    <property type="component" value="Unassembled WGS sequence"/>
</dbReference>
<evidence type="ECO:0000313" key="1">
    <source>
        <dbReference type="EMBL" id="MXO74782.1"/>
    </source>
</evidence>
<dbReference type="RefSeq" id="WP_160610510.1">
    <property type="nucleotide sequence ID" value="NZ_WTZA01000001.1"/>
</dbReference>
<evidence type="ECO:0000313" key="2">
    <source>
        <dbReference type="Proteomes" id="UP000439522"/>
    </source>
</evidence>
<accession>A0A6I4TC07</accession>
<keyword evidence="2" id="KW-1185">Reference proteome</keyword>
<dbReference type="AlphaFoldDB" id="A0A6I4TC07"/>
<gene>
    <name evidence="1" type="ORF">GRI40_06050</name>
</gene>